<dbReference type="Pfam" id="PF13604">
    <property type="entry name" value="AAA_30"/>
    <property type="match status" value="1"/>
</dbReference>
<protein>
    <submittedName>
        <fullName evidence="6">DNA2/NAM7 family helicase</fullName>
    </submittedName>
</protein>
<dbReference type="Proteomes" id="UP000824161">
    <property type="component" value="Unassembled WGS sequence"/>
</dbReference>
<keyword evidence="3 6" id="KW-0347">Helicase</keyword>
<evidence type="ECO:0000256" key="4">
    <source>
        <dbReference type="ARBA" id="ARBA00022840"/>
    </source>
</evidence>
<keyword evidence="2" id="KW-0378">Hydrolase</keyword>
<feature type="domain" description="DNA2/NAM7 helicase-like C-terminal" evidence="5">
    <location>
        <begin position="886"/>
        <end position="1074"/>
    </location>
</feature>
<organism evidence="6 7">
    <name type="scientific">Candidatus Merdimorpha stercoravium</name>
    <dbReference type="NCBI Taxonomy" id="2840863"/>
    <lineage>
        <taxon>Bacteria</taxon>
        <taxon>Pseudomonadati</taxon>
        <taxon>Bacteroidota</taxon>
        <taxon>Flavobacteriia</taxon>
        <taxon>Flavobacteriales</taxon>
        <taxon>Candidatus Merdimorpha</taxon>
    </lineage>
</organism>
<dbReference type="SUPFAM" id="SSF52540">
    <property type="entry name" value="P-loop containing nucleoside triphosphate hydrolases"/>
    <property type="match status" value="1"/>
</dbReference>
<reference evidence="6" key="2">
    <citation type="journal article" date="2021" name="PeerJ">
        <title>Extensive microbial diversity within the chicken gut microbiome revealed by metagenomics and culture.</title>
        <authorList>
            <person name="Gilroy R."/>
            <person name="Ravi A."/>
            <person name="Getino M."/>
            <person name="Pursley I."/>
            <person name="Horton D.L."/>
            <person name="Alikhan N.F."/>
            <person name="Baker D."/>
            <person name="Gharbi K."/>
            <person name="Hall N."/>
            <person name="Watson M."/>
            <person name="Adriaenssens E.M."/>
            <person name="Foster-Nyarko E."/>
            <person name="Jarju S."/>
            <person name="Secka A."/>
            <person name="Antonio M."/>
            <person name="Oren A."/>
            <person name="Chaudhuri R.R."/>
            <person name="La Ragione R."/>
            <person name="Hildebrand F."/>
            <person name="Pallen M.J."/>
        </authorList>
    </citation>
    <scope>NUCLEOTIDE SEQUENCE</scope>
    <source>
        <strain evidence="6">1383</strain>
    </source>
</reference>
<accession>A0A9D1H8V1</accession>
<dbReference type="GO" id="GO:0016787">
    <property type="term" value="F:hydrolase activity"/>
    <property type="evidence" value="ECO:0007669"/>
    <property type="project" value="UniProtKB-KW"/>
</dbReference>
<keyword evidence="4" id="KW-0067">ATP-binding</keyword>
<dbReference type="Gene3D" id="3.40.50.300">
    <property type="entry name" value="P-loop containing nucleotide triphosphate hydrolases"/>
    <property type="match status" value="2"/>
</dbReference>
<dbReference type="GO" id="GO:0005524">
    <property type="term" value="F:ATP binding"/>
    <property type="evidence" value="ECO:0007669"/>
    <property type="project" value="UniProtKB-KW"/>
</dbReference>
<reference evidence="6" key="1">
    <citation type="submission" date="2020-10" db="EMBL/GenBank/DDBJ databases">
        <authorList>
            <person name="Gilroy R."/>
        </authorList>
    </citation>
    <scope>NUCLEOTIDE SEQUENCE</scope>
    <source>
        <strain evidence="6">1383</strain>
    </source>
</reference>
<dbReference type="InterPro" id="IPR027417">
    <property type="entry name" value="P-loop_NTPase"/>
</dbReference>
<gene>
    <name evidence="6" type="ORF">IAC44_02980</name>
</gene>
<dbReference type="InterPro" id="IPR047187">
    <property type="entry name" value="SF1_C_Upf1"/>
</dbReference>
<dbReference type="InterPro" id="IPR050534">
    <property type="entry name" value="Coronavir_polyprotein_1ab"/>
</dbReference>
<evidence type="ECO:0000313" key="6">
    <source>
        <dbReference type="EMBL" id="HIT97780.1"/>
    </source>
</evidence>
<evidence type="ECO:0000313" key="7">
    <source>
        <dbReference type="Proteomes" id="UP000824161"/>
    </source>
</evidence>
<evidence type="ECO:0000259" key="5">
    <source>
        <dbReference type="Pfam" id="PF13087"/>
    </source>
</evidence>
<comment type="caution">
    <text evidence="6">The sequence shown here is derived from an EMBL/GenBank/DDBJ whole genome shotgun (WGS) entry which is preliminary data.</text>
</comment>
<dbReference type="Pfam" id="PF13087">
    <property type="entry name" value="AAA_12"/>
    <property type="match status" value="1"/>
</dbReference>
<dbReference type="GO" id="GO:0043139">
    <property type="term" value="F:5'-3' DNA helicase activity"/>
    <property type="evidence" value="ECO:0007669"/>
    <property type="project" value="TreeGrafter"/>
</dbReference>
<keyword evidence="1" id="KW-0547">Nucleotide-binding</keyword>
<sequence length="1097" mass="123739">MKQQEVLNELPQETVRMLYRRLSALTRGEGTAAPGEAWNELRAVFEYAVAKMLEGDLRAFGTQYSRMVYLCSRCGAGERLRAAMTAFARRAAGEGPSSPQELSERLSELLYILYGFSGVRPDEEALSQLLSRCEQAVLSAPQGADSRPALSGLFSAVVTGVSPMRIQQARRYYQLEVLARAQGDVREEKYRIVVAESYPSGVIRGDLMRLREIVRPYWAVNITDLKQGATPSLLYTTADTLIVLEPDFLVDVTDIAACFDGEQANANIFLLSKLLPDRDSEAMLRGTLINDLLDAYLEDEKADPRTVFRQALSRNLLKAARYGGETVRRIWDTVVAEHRDNIAAFARGLQGQRVCVEPSFLSALYGMQGRLDVLTEYPDDPALKNIYELKSGRPPGGTALWPSHQVQVACYDMLLTSVYGPRRRGTSALFYSSASQYPVRNFLSSATDRKSIIALRNELIDRVYRLAEGDLSPLEALDAEHFGPLPAYLREALEQFASFYRGMSSWERKYYGAFLSFTLREMLAAKTGAFLRPGREGTASHGYASLWRDSYRRKRENYAVVDSLSLEWYDRREHVLYFAIREPVEHTLRAGDPVVLYPYRGQRDDVLHNRVVKGTLRAVENDRLEFVPRGARAELEYFRSEDRWVAEHDMMERGYWSSVAGMYTLFSGHSAARGAVSGTLRPGEEEFPYREQAKLTPGQNAAVRGALRAREYFLLQGPPGTGKTSGALMGIVRNVLDCTCDTLTILAFTNRAVAEIADRLHRAEIDFLRLGHESAAQQDRTLSRVAEGMKINQLREYVSSRRVILSTVSAYVSRADDLKELFPRDVVLVDEASQLTEVQLGGVLAGFRKFVLLGDQKQLPAVTLQSGAYARVEDPDLRAKGLFDLRDSLFERLWRYAEQQGFEGVRAMLDTHFRMHEQIAELVNPFYQGRLRSGTARQRACRQEPRLCFLPSQYEPVFKRHRGEAETVSRLLREIKQRYGKRFGADTVGVVTPWRAQVGVIRAQIEDDPQLSENVTVDTVERFQGGEKDIIVVSMAVFDPVQMQLVESADAQGEVDRKLNVTVSRAREQLIVLGYEPALQASVFYAQLLEKIRRGEK</sequence>
<evidence type="ECO:0000256" key="2">
    <source>
        <dbReference type="ARBA" id="ARBA00022801"/>
    </source>
</evidence>
<dbReference type="AlphaFoldDB" id="A0A9D1H8V1"/>
<dbReference type="PANTHER" id="PTHR43788:SF8">
    <property type="entry name" value="DNA-BINDING PROTEIN SMUBP-2"/>
    <property type="match status" value="1"/>
</dbReference>
<dbReference type="InterPro" id="IPR041679">
    <property type="entry name" value="DNA2/NAM7-like_C"/>
</dbReference>
<dbReference type="CDD" id="cd18808">
    <property type="entry name" value="SF1_C_Upf1"/>
    <property type="match status" value="1"/>
</dbReference>
<proteinExistence type="predicted"/>
<evidence type="ECO:0000256" key="3">
    <source>
        <dbReference type="ARBA" id="ARBA00022806"/>
    </source>
</evidence>
<dbReference type="PANTHER" id="PTHR43788">
    <property type="entry name" value="DNA2/NAM7 HELICASE FAMILY MEMBER"/>
    <property type="match status" value="1"/>
</dbReference>
<name>A0A9D1H8V1_9FLAO</name>
<evidence type="ECO:0000256" key="1">
    <source>
        <dbReference type="ARBA" id="ARBA00022741"/>
    </source>
</evidence>
<dbReference type="EMBL" id="DVLY01000068">
    <property type="protein sequence ID" value="HIT97780.1"/>
    <property type="molecule type" value="Genomic_DNA"/>
</dbReference>